<accession>A0A497ERW0</accession>
<dbReference type="GO" id="GO:0005506">
    <property type="term" value="F:iron ion binding"/>
    <property type="evidence" value="ECO:0007669"/>
    <property type="project" value="TreeGrafter"/>
</dbReference>
<evidence type="ECO:0000256" key="1">
    <source>
        <dbReference type="ARBA" id="ARBA00007888"/>
    </source>
</evidence>
<dbReference type="AlphaFoldDB" id="A0A497ERW0"/>
<evidence type="ECO:0000256" key="2">
    <source>
        <dbReference type="ARBA" id="ARBA00022723"/>
    </source>
</evidence>
<dbReference type="GO" id="GO:0051604">
    <property type="term" value="P:protein maturation"/>
    <property type="evidence" value="ECO:0007669"/>
    <property type="project" value="TreeGrafter"/>
</dbReference>
<comment type="caution">
    <text evidence="4">The sequence shown here is derived from an EMBL/GenBank/DDBJ whole genome shotgun (WGS) entry which is preliminary data.</text>
</comment>
<reference evidence="4 5" key="1">
    <citation type="submission" date="2018-06" db="EMBL/GenBank/DDBJ databases">
        <title>Extensive metabolic versatility and redundancy in microbially diverse, dynamic hydrothermal sediments.</title>
        <authorList>
            <person name="Dombrowski N."/>
            <person name="Teske A."/>
            <person name="Baker B.J."/>
        </authorList>
    </citation>
    <scope>NUCLEOTIDE SEQUENCE [LARGE SCALE GENOMIC DNA]</scope>
    <source>
        <strain evidence="4">B66_G16</strain>
    </source>
</reference>
<dbReference type="Proteomes" id="UP000278475">
    <property type="component" value="Unassembled WGS sequence"/>
</dbReference>
<dbReference type="NCBIfam" id="TIGR00075">
    <property type="entry name" value="hypD"/>
    <property type="match status" value="1"/>
</dbReference>
<evidence type="ECO:0000313" key="4">
    <source>
        <dbReference type="EMBL" id="RLE50105.1"/>
    </source>
</evidence>
<name>A0A497ERW0_9CREN</name>
<evidence type="ECO:0000313" key="5">
    <source>
        <dbReference type="Proteomes" id="UP000278475"/>
    </source>
</evidence>
<dbReference type="Gene3D" id="6.10.20.100">
    <property type="match status" value="1"/>
</dbReference>
<dbReference type="InterPro" id="IPR042243">
    <property type="entry name" value="HypD_1"/>
</dbReference>
<proteinExistence type="inferred from homology"/>
<dbReference type="GO" id="GO:0070025">
    <property type="term" value="F:carbon monoxide binding"/>
    <property type="evidence" value="ECO:0007669"/>
    <property type="project" value="TreeGrafter"/>
</dbReference>
<dbReference type="Gene3D" id="3.40.50.11750">
    <property type="entry name" value="HypD, alpha/beta domain 1"/>
    <property type="match status" value="2"/>
</dbReference>
<comment type="similarity">
    <text evidence="1">Belongs to the HypD family.</text>
</comment>
<keyword evidence="3" id="KW-0408">Iron</keyword>
<dbReference type="InterPro" id="IPR002780">
    <property type="entry name" value="Hyd_form_HypD"/>
</dbReference>
<protein>
    <submittedName>
        <fullName evidence="4">Hydrogenase formation protein HypD</fullName>
    </submittedName>
</protein>
<evidence type="ECO:0000256" key="3">
    <source>
        <dbReference type="ARBA" id="ARBA00023004"/>
    </source>
</evidence>
<gene>
    <name evidence="4" type="ORF">DRJ31_02565</name>
</gene>
<dbReference type="InterPro" id="IPR042244">
    <property type="entry name" value="HypD_2_sf"/>
</dbReference>
<organism evidence="4 5">
    <name type="scientific">Thermoproteota archaeon</name>
    <dbReference type="NCBI Taxonomy" id="2056631"/>
    <lineage>
        <taxon>Archaea</taxon>
        <taxon>Thermoproteota</taxon>
    </lineage>
</organism>
<keyword evidence="2" id="KW-0479">Metal-binding</keyword>
<sequence length="377" mass="41903">MSKPSIQEILSRYRDLEIAKTIVDQINKYWARLKERGFDRVKIMHVCGTHEHTITYYGIRSLLPEGVELIAGPGCPVCIVPAKEIDYVIELCLNGVEVYTYGDMFKVPGSRKSLAKAKAEGGNVKVVYSFLDAVKQASNSRKDSVFFAVGFETTQPSTATQLHENNVPRNLSLFVSYRLTVPAMKFVLNQPDIPLNGVIAPGHVSTIVGASAWRYIVEDYGITTVVAGFEPLDVLLAVLMILKQLLQNQPRLINEYTRAVPWDGNVKAKQLINGVFDVIDREWRGLGILPLSGLKLKEDFKEYDAEHKYNLKLESSIEVKPGCRCPDVVLGRAKPTDCPMFMKACTPSNPMGPCMVSSEGTCAIWAKYGGEVRKLVV</sequence>
<dbReference type="PIRSF" id="PIRSF005622">
    <property type="entry name" value="Hydrgn_mat_hypD"/>
    <property type="match status" value="1"/>
</dbReference>
<dbReference type="EMBL" id="QMQV01000013">
    <property type="protein sequence ID" value="RLE50105.1"/>
    <property type="molecule type" value="Genomic_DNA"/>
</dbReference>
<dbReference type="Pfam" id="PF01924">
    <property type="entry name" value="HypD"/>
    <property type="match status" value="1"/>
</dbReference>
<dbReference type="PANTHER" id="PTHR30149">
    <property type="entry name" value="HYDROGENASE PROTEIN ASSEMBLY PROTEIN HYPD"/>
    <property type="match status" value="1"/>
</dbReference>
<dbReference type="GO" id="GO:0051539">
    <property type="term" value="F:4 iron, 4 sulfur cluster binding"/>
    <property type="evidence" value="ECO:0007669"/>
    <property type="project" value="TreeGrafter"/>
</dbReference>
<dbReference type="PANTHER" id="PTHR30149:SF0">
    <property type="entry name" value="HYDROGENASE MATURATION FACTOR HYPD"/>
    <property type="match status" value="1"/>
</dbReference>